<evidence type="ECO:0000256" key="5">
    <source>
        <dbReference type="ARBA" id="ARBA00022960"/>
    </source>
</evidence>
<gene>
    <name evidence="9" type="primary">txxe 3295-mreD</name>
    <name evidence="9" type="ORF">TXXE_18145</name>
</gene>
<feature type="transmembrane region" description="Helical" evidence="8">
    <location>
        <begin position="6"/>
        <end position="25"/>
    </location>
</feature>
<dbReference type="EMBL" id="CAJRAY010000094">
    <property type="protein sequence ID" value="CAG5092427.1"/>
    <property type="molecule type" value="Genomic_DNA"/>
</dbReference>
<evidence type="ECO:0000313" key="10">
    <source>
        <dbReference type="Proteomes" id="UP000681526"/>
    </source>
</evidence>
<keyword evidence="7 8" id="KW-0472">Membrane</keyword>
<proteinExistence type="inferred from homology"/>
<feature type="transmembrane region" description="Helical" evidence="8">
    <location>
        <begin position="99"/>
        <end position="121"/>
    </location>
</feature>
<dbReference type="Proteomes" id="UP000681526">
    <property type="component" value="Unassembled WGS sequence"/>
</dbReference>
<name>A0ABN7S9S2_THEXY</name>
<evidence type="ECO:0000256" key="1">
    <source>
        <dbReference type="ARBA" id="ARBA00004651"/>
    </source>
</evidence>
<comment type="similarity">
    <text evidence="2">Belongs to the MreD family.</text>
</comment>
<feature type="transmembrane region" description="Helical" evidence="8">
    <location>
        <begin position="37"/>
        <end position="61"/>
    </location>
</feature>
<comment type="caution">
    <text evidence="9">The sequence shown here is derived from an EMBL/GenBank/DDBJ whole genome shotgun (WGS) entry which is preliminary data.</text>
</comment>
<dbReference type="InterPro" id="IPR007227">
    <property type="entry name" value="Cell_shape_determining_MreD"/>
</dbReference>
<dbReference type="NCBIfam" id="TIGR03426">
    <property type="entry name" value="shape_MreD"/>
    <property type="match status" value="1"/>
</dbReference>
<accession>A0ABN7S9S2</accession>
<feature type="transmembrane region" description="Helical" evidence="8">
    <location>
        <begin position="133"/>
        <end position="157"/>
    </location>
</feature>
<comment type="subcellular location">
    <subcellularLocation>
        <location evidence="1">Cell membrane</location>
        <topology evidence="1">Multi-pass membrane protein</topology>
    </subcellularLocation>
</comment>
<keyword evidence="5" id="KW-0133">Cell shape</keyword>
<dbReference type="RefSeq" id="WP_213486509.1">
    <property type="nucleotide sequence ID" value="NZ_CAJRAY010000094.1"/>
</dbReference>
<keyword evidence="4 8" id="KW-0812">Transmembrane</keyword>
<sequence>MNTKLVIPLMVLLFMLETTVVPWLIPESMHGRIAPHFVFVAALYAGLYAGRHQALLLGFFFGLMQDIVFYGHLLGVHTLLMGVIAYLTGLLLEGKRAPMLAALAVIGLGCFLYDAAAYGIYRIFRVTHKTFEFVLLHSIAPSLFLQIGFALAVYVPARRLFEARAKKNADEEE</sequence>
<keyword evidence="10" id="KW-1185">Reference proteome</keyword>
<feature type="transmembrane region" description="Helical" evidence="8">
    <location>
        <begin position="67"/>
        <end position="92"/>
    </location>
</feature>
<dbReference type="Pfam" id="PF04093">
    <property type="entry name" value="MreD"/>
    <property type="match status" value="1"/>
</dbReference>
<evidence type="ECO:0000256" key="2">
    <source>
        <dbReference type="ARBA" id="ARBA00007776"/>
    </source>
</evidence>
<reference evidence="9 10" key="1">
    <citation type="submission" date="2021-04" db="EMBL/GenBank/DDBJ databases">
        <authorList>
            <person name="Rakotoarivonina H."/>
        </authorList>
    </citation>
    <scope>NUCLEOTIDE SEQUENCE [LARGE SCALE GENOMIC DNA]</scope>
    <source>
        <strain evidence="9 10">XE</strain>
    </source>
</reference>
<evidence type="ECO:0000256" key="8">
    <source>
        <dbReference type="SAM" id="Phobius"/>
    </source>
</evidence>
<evidence type="ECO:0000256" key="3">
    <source>
        <dbReference type="ARBA" id="ARBA00022475"/>
    </source>
</evidence>
<keyword evidence="6 8" id="KW-1133">Transmembrane helix</keyword>
<keyword evidence="3" id="KW-1003">Cell membrane</keyword>
<evidence type="ECO:0000256" key="4">
    <source>
        <dbReference type="ARBA" id="ARBA00022692"/>
    </source>
</evidence>
<evidence type="ECO:0000256" key="6">
    <source>
        <dbReference type="ARBA" id="ARBA00022989"/>
    </source>
</evidence>
<protein>
    <submittedName>
        <fullName evidence="9">Rod shape-determining protein MreD</fullName>
    </submittedName>
</protein>
<evidence type="ECO:0000256" key="7">
    <source>
        <dbReference type="ARBA" id="ARBA00023136"/>
    </source>
</evidence>
<evidence type="ECO:0000313" key="9">
    <source>
        <dbReference type="EMBL" id="CAG5092427.1"/>
    </source>
</evidence>
<organism evidence="9 10">
    <name type="scientific">Thermobacillus xylanilyticus</name>
    <dbReference type="NCBI Taxonomy" id="76633"/>
    <lineage>
        <taxon>Bacteria</taxon>
        <taxon>Bacillati</taxon>
        <taxon>Bacillota</taxon>
        <taxon>Bacilli</taxon>
        <taxon>Bacillales</taxon>
        <taxon>Paenibacillaceae</taxon>
        <taxon>Thermobacillus</taxon>
    </lineage>
</organism>